<dbReference type="Proteomes" id="UP001154240">
    <property type="component" value="Unassembled WGS sequence"/>
</dbReference>
<evidence type="ECO:0000313" key="3">
    <source>
        <dbReference type="Proteomes" id="UP001154240"/>
    </source>
</evidence>
<evidence type="ECO:0000256" key="1">
    <source>
        <dbReference type="SAM" id="SignalP"/>
    </source>
</evidence>
<accession>A0A9X4MH10</accession>
<protein>
    <recommendedName>
        <fullName evidence="4">Cytochrome c domain-containing protein</fullName>
    </recommendedName>
</protein>
<feature type="chain" id="PRO_5040734654" description="Cytochrome c domain-containing protein" evidence="1">
    <location>
        <begin position="27"/>
        <end position="134"/>
    </location>
</feature>
<dbReference type="RefSeq" id="WP_307634083.1">
    <property type="nucleotide sequence ID" value="NZ_JAPHEH010000002.1"/>
</dbReference>
<gene>
    <name evidence="2" type="ORF">OLX77_13095</name>
</gene>
<comment type="caution">
    <text evidence="2">The sequence shown here is derived from an EMBL/GenBank/DDBJ whole genome shotgun (WGS) entry which is preliminary data.</text>
</comment>
<dbReference type="EMBL" id="JAPHEH010000002">
    <property type="protein sequence ID" value="MDG4477091.1"/>
    <property type="molecule type" value="Genomic_DNA"/>
</dbReference>
<reference evidence="2" key="1">
    <citation type="journal article" date="2022" name="bioRxiv">
        <title>Thiovibrio frasassiensisgen. nov., sp. nov., an autotrophic, elemental sulfur disproportionating bacterium isolated from sulfidic karst sediment, and proposal of Thiovibrionaceae fam. nov.</title>
        <authorList>
            <person name="Aronson H."/>
            <person name="Thomas C."/>
            <person name="Bhattacharyya M."/>
            <person name="Eckstein S."/>
            <person name="Jensen S."/>
            <person name="Barco R."/>
            <person name="Macalady J."/>
            <person name="Amend J."/>
        </authorList>
    </citation>
    <scope>NUCLEOTIDE SEQUENCE</scope>
    <source>
        <strain evidence="2">RS19-109</strain>
    </source>
</reference>
<keyword evidence="1" id="KW-0732">Signal</keyword>
<sequence>MRHRQLFLSILMVSVLFTAFSLPAEAKDLKRYDKGTDSCRILGGDSMWYGKGRHLWADRCKSCHTRKNDKGAPYLNAESIPPRGWNRVFYQRYPLCAKQGAWDGITLEDQLAINDFLWRYGANTYDPYDETKCG</sequence>
<evidence type="ECO:0000313" key="2">
    <source>
        <dbReference type="EMBL" id="MDG4477091.1"/>
    </source>
</evidence>
<feature type="signal peptide" evidence="1">
    <location>
        <begin position="1"/>
        <end position="26"/>
    </location>
</feature>
<dbReference type="AlphaFoldDB" id="A0A9X4MH10"/>
<organism evidence="2 3">
    <name type="scientific">Thiovibrio frasassiensis</name>
    <dbReference type="NCBI Taxonomy" id="2984131"/>
    <lineage>
        <taxon>Bacteria</taxon>
        <taxon>Pseudomonadati</taxon>
        <taxon>Thermodesulfobacteriota</taxon>
        <taxon>Desulfobulbia</taxon>
        <taxon>Desulfobulbales</taxon>
        <taxon>Thiovibrionaceae</taxon>
        <taxon>Thiovibrio</taxon>
    </lineage>
</organism>
<keyword evidence="3" id="KW-1185">Reference proteome</keyword>
<evidence type="ECO:0008006" key="4">
    <source>
        <dbReference type="Google" id="ProtNLM"/>
    </source>
</evidence>
<name>A0A9X4MH10_9BACT</name>
<proteinExistence type="predicted"/>
<reference evidence="2" key="2">
    <citation type="submission" date="2022-10" db="EMBL/GenBank/DDBJ databases">
        <authorList>
            <person name="Aronson H.S."/>
        </authorList>
    </citation>
    <scope>NUCLEOTIDE SEQUENCE</scope>
    <source>
        <strain evidence="2">RS19-109</strain>
    </source>
</reference>